<keyword evidence="4" id="KW-0663">Pyridoxal phosphate</keyword>
<accession>A0A5P2C862</accession>
<protein>
    <submittedName>
        <fullName evidence="6">GntR family transcriptional regulator</fullName>
    </submittedName>
</protein>
<evidence type="ECO:0000256" key="4">
    <source>
        <dbReference type="ARBA" id="ARBA00022898"/>
    </source>
</evidence>
<dbReference type="GO" id="GO:1901605">
    <property type="term" value="P:alpha-amino acid metabolic process"/>
    <property type="evidence" value="ECO:0007669"/>
    <property type="project" value="TreeGrafter"/>
</dbReference>
<dbReference type="InterPro" id="IPR015421">
    <property type="entry name" value="PyrdxlP-dep_Trfase_major"/>
</dbReference>
<evidence type="ECO:0000313" key="6">
    <source>
        <dbReference type="EMBL" id="QES38916.1"/>
    </source>
</evidence>
<dbReference type="CDD" id="cd00609">
    <property type="entry name" value="AAT_like"/>
    <property type="match status" value="1"/>
</dbReference>
<dbReference type="Pfam" id="PF00155">
    <property type="entry name" value="Aminotran_1_2"/>
    <property type="match status" value="1"/>
</dbReference>
<dbReference type="GO" id="GO:0008483">
    <property type="term" value="F:transaminase activity"/>
    <property type="evidence" value="ECO:0007669"/>
    <property type="project" value="UniProtKB-KW"/>
</dbReference>
<dbReference type="InterPro" id="IPR015424">
    <property type="entry name" value="PyrdxlP-dep_Trfase"/>
</dbReference>
<dbReference type="EMBL" id="CP029192">
    <property type="protein sequence ID" value="QES38916.1"/>
    <property type="molecule type" value="Genomic_DNA"/>
</dbReference>
<evidence type="ECO:0000256" key="1">
    <source>
        <dbReference type="ARBA" id="ARBA00001933"/>
    </source>
</evidence>
<evidence type="ECO:0000256" key="3">
    <source>
        <dbReference type="ARBA" id="ARBA00022679"/>
    </source>
</evidence>
<comment type="cofactor">
    <cofactor evidence="1">
        <name>pyridoxal 5'-phosphate</name>
        <dbReference type="ChEBI" id="CHEBI:597326"/>
    </cofactor>
</comment>
<keyword evidence="3" id="KW-0808">Transferase</keyword>
<keyword evidence="2" id="KW-0032">Aminotransferase</keyword>
<organism evidence="6 7">
    <name type="scientific">Streptomyces venezuelae</name>
    <dbReference type="NCBI Taxonomy" id="54571"/>
    <lineage>
        <taxon>Bacteria</taxon>
        <taxon>Bacillati</taxon>
        <taxon>Actinomycetota</taxon>
        <taxon>Actinomycetes</taxon>
        <taxon>Kitasatosporales</taxon>
        <taxon>Streptomycetaceae</taxon>
        <taxon>Streptomyces</taxon>
    </lineage>
</organism>
<gene>
    <name evidence="6" type="ORF">DEJ48_09230</name>
</gene>
<proteinExistence type="predicted"/>
<reference evidence="6 7" key="1">
    <citation type="submission" date="2018-05" db="EMBL/GenBank/DDBJ databases">
        <title>Streptomyces venezuelae.</title>
        <authorList>
            <person name="Kim W."/>
            <person name="Lee N."/>
            <person name="Cho B.-K."/>
        </authorList>
    </citation>
    <scope>NUCLEOTIDE SEQUENCE [LARGE SCALE GENOMIC DNA]</scope>
    <source>
        <strain evidence="6 7">ATCC 14584</strain>
    </source>
</reference>
<dbReference type="Gene3D" id="3.90.1150.10">
    <property type="entry name" value="Aspartate Aminotransferase, domain 1"/>
    <property type="match status" value="1"/>
</dbReference>
<dbReference type="AlphaFoldDB" id="A0A5P2C862"/>
<evidence type="ECO:0000256" key="2">
    <source>
        <dbReference type="ARBA" id="ARBA00022576"/>
    </source>
</evidence>
<dbReference type="Gene3D" id="3.40.640.10">
    <property type="entry name" value="Type I PLP-dependent aspartate aminotransferase-like (Major domain)"/>
    <property type="match status" value="1"/>
</dbReference>
<dbReference type="InterPro" id="IPR004839">
    <property type="entry name" value="Aminotransferase_I/II_large"/>
</dbReference>
<dbReference type="InterPro" id="IPR015422">
    <property type="entry name" value="PyrdxlP-dep_Trfase_small"/>
</dbReference>
<dbReference type="PANTHER" id="PTHR42790">
    <property type="entry name" value="AMINOTRANSFERASE"/>
    <property type="match status" value="1"/>
</dbReference>
<evidence type="ECO:0000313" key="7">
    <source>
        <dbReference type="Proteomes" id="UP000322927"/>
    </source>
</evidence>
<dbReference type="SUPFAM" id="SSF53383">
    <property type="entry name" value="PLP-dependent transferases"/>
    <property type="match status" value="1"/>
</dbReference>
<name>A0A5P2C862_STRVZ</name>
<feature type="domain" description="Aminotransferase class I/classII large" evidence="5">
    <location>
        <begin position="109"/>
        <end position="457"/>
    </location>
</feature>
<dbReference type="InterPro" id="IPR050859">
    <property type="entry name" value="Class-I_PLP-dep_aminotransf"/>
</dbReference>
<dbReference type="Proteomes" id="UP000322927">
    <property type="component" value="Chromosome"/>
</dbReference>
<dbReference type="GO" id="GO:0030170">
    <property type="term" value="F:pyridoxal phosphate binding"/>
    <property type="evidence" value="ECO:0007669"/>
    <property type="project" value="InterPro"/>
</dbReference>
<dbReference type="OrthoDB" id="199743at2"/>
<sequence length="468" mass="51205">MPRSVFRGGNSATVAECHVMNAEISRGPVGGHERFELDALEMHGSLASPVIESMNFLNEISQRFPEALSMAAGRPYEGFFDTEDVHRHLRVFEDHLRSVHGGDEARVRRTILQYGRTKGIIHDLIAENLSVDEGIDVDPESIVVTVGCQEAMFLTLRALRRDDKDVLIAPMPCYVGATGAAELADMRVLPVRESAEGIDLDDLVRVVTEARAAGLRPRACYVVADFANPSGVTLGTRTREALIRLAEEHDFLLLEDNPYGLFHAPGSEPLPTLKSLDGDRRRVVYLGSYAKTGLPGARIGFVVADQRVGRAGADGTVLLADELAKIKSMLTVNTSPVAQAVIGGKLVANGCSLRAANVRETELYQGNLRHVLAELARNFPQDAEPRVTWNTPGGGFFVVLTVPFAVDDALLEDSARRHKVLWTPMHHFYGDGKPRHQIRLSFSYLSPAEITLGVERLAAFVREQSAAL</sequence>
<evidence type="ECO:0000259" key="5">
    <source>
        <dbReference type="Pfam" id="PF00155"/>
    </source>
</evidence>
<dbReference type="PANTHER" id="PTHR42790:SF19">
    <property type="entry name" value="KYNURENINE_ALPHA-AMINOADIPATE AMINOTRANSFERASE, MITOCHONDRIAL"/>
    <property type="match status" value="1"/>
</dbReference>